<protein>
    <submittedName>
        <fullName evidence="2">Uncharacterized protein</fullName>
    </submittedName>
</protein>
<dbReference type="AlphaFoldDB" id="A0A3M7QK19"/>
<dbReference type="EMBL" id="REGN01005989">
    <property type="protein sequence ID" value="RNA11305.1"/>
    <property type="molecule type" value="Genomic_DNA"/>
</dbReference>
<evidence type="ECO:0000313" key="3">
    <source>
        <dbReference type="Proteomes" id="UP000276133"/>
    </source>
</evidence>
<evidence type="ECO:0000256" key="1">
    <source>
        <dbReference type="SAM" id="MobiDB-lite"/>
    </source>
</evidence>
<feature type="compositionally biased region" description="Low complexity" evidence="1">
    <location>
        <begin position="294"/>
        <end position="308"/>
    </location>
</feature>
<evidence type="ECO:0000313" key="2">
    <source>
        <dbReference type="EMBL" id="RNA11305.1"/>
    </source>
</evidence>
<organism evidence="2 3">
    <name type="scientific">Brachionus plicatilis</name>
    <name type="common">Marine rotifer</name>
    <name type="synonym">Brachionus muelleri</name>
    <dbReference type="NCBI Taxonomy" id="10195"/>
    <lineage>
        <taxon>Eukaryota</taxon>
        <taxon>Metazoa</taxon>
        <taxon>Spiralia</taxon>
        <taxon>Gnathifera</taxon>
        <taxon>Rotifera</taxon>
        <taxon>Eurotatoria</taxon>
        <taxon>Monogononta</taxon>
        <taxon>Pseudotrocha</taxon>
        <taxon>Ploima</taxon>
        <taxon>Brachionidae</taxon>
        <taxon>Brachionus</taxon>
    </lineage>
</organism>
<sequence length="400" mass="45020">MINGAEELKKLAACVNEIKQSDGSVVKEYILNDPKIIEKIRSQIKNQSQTSVDRFSPLPSITSTLTSSTPYLNQVKQQMQKFQSTPAPPPPPPLVQKQKKFEFTTKKGKIIRLSCTDENVTESDCDELREVLKKVECKTEAANGSVIFQSKNPQMIKSGSLDNILDTKPKPPAKSNLPVYLNYLNQAKSIGNLSMPDPKMVKSQENFEQKKNTLNQTYSKSSRSNYYCPKINEPIHKKFNKSLDNLDSLEQKEKNITSEMTEQLLLKLLLHQISLQKEEKNKKVFDDEDEDGTSQSADTLSSSSSNSKSKINNFGARMVAQSSASANVSSGSGKASSNVSSTNINLTKNKKMLFQKSMSNFNFHMAEPNESDMDEFEQMIHKKNMNQFNAARNKLKQNFF</sequence>
<feature type="region of interest" description="Disordered" evidence="1">
    <location>
        <begin position="282"/>
        <end position="308"/>
    </location>
</feature>
<reference evidence="2 3" key="1">
    <citation type="journal article" date="2018" name="Sci. Rep.">
        <title>Genomic signatures of local adaptation to the degree of environmental predictability in rotifers.</title>
        <authorList>
            <person name="Franch-Gras L."/>
            <person name="Hahn C."/>
            <person name="Garcia-Roger E.M."/>
            <person name="Carmona M.J."/>
            <person name="Serra M."/>
            <person name="Gomez A."/>
        </authorList>
    </citation>
    <scope>NUCLEOTIDE SEQUENCE [LARGE SCALE GENOMIC DNA]</scope>
    <source>
        <strain evidence="2">HYR1</strain>
    </source>
</reference>
<dbReference type="OrthoDB" id="10584691at2759"/>
<dbReference type="Proteomes" id="UP000276133">
    <property type="component" value="Unassembled WGS sequence"/>
</dbReference>
<keyword evidence="3" id="KW-1185">Reference proteome</keyword>
<gene>
    <name evidence="2" type="ORF">BpHYR1_001583</name>
</gene>
<name>A0A3M7QK19_BRAPC</name>
<comment type="caution">
    <text evidence="2">The sequence shown here is derived from an EMBL/GenBank/DDBJ whole genome shotgun (WGS) entry which is preliminary data.</text>
</comment>
<accession>A0A3M7QK19</accession>
<proteinExistence type="predicted"/>